<organism evidence="1 2">
    <name type="scientific">Streptococcus suis</name>
    <dbReference type="NCBI Taxonomy" id="1307"/>
    <lineage>
        <taxon>Bacteria</taxon>
        <taxon>Bacillati</taxon>
        <taxon>Bacillota</taxon>
        <taxon>Bacilli</taxon>
        <taxon>Lactobacillales</taxon>
        <taxon>Streptococcaceae</taxon>
        <taxon>Streptococcus</taxon>
    </lineage>
</organism>
<evidence type="ECO:0000313" key="1">
    <source>
        <dbReference type="EMBL" id="CYV07542.1"/>
    </source>
</evidence>
<gene>
    <name evidence="1" type="ORF">ERS132393_02094</name>
</gene>
<accession>A0A0Z8GZ94</accession>
<evidence type="ECO:0000313" key="2">
    <source>
        <dbReference type="Proteomes" id="UP000072530"/>
    </source>
</evidence>
<dbReference type="RefSeq" id="WP_024397251.1">
    <property type="nucleotide sequence ID" value="NZ_CEDJ01000020.1"/>
</dbReference>
<dbReference type="AlphaFoldDB" id="A0A0Z8GZ94"/>
<name>A0A0Z8GZ94_STRSU</name>
<sequence>MTDKTNDILVDYEGLCGELNDILEVLELASTEDGPKTFPILHTANHALKKLITEHCDIASEYRKELSHE</sequence>
<proteinExistence type="predicted"/>
<protein>
    <submittedName>
        <fullName evidence="1">Uncharacterized protein</fullName>
    </submittedName>
</protein>
<reference evidence="1 2" key="1">
    <citation type="submission" date="2016-02" db="EMBL/GenBank/DDBJ databases">
        <authorList>
            <consortium name="Pathogen Informatics"/>
        </authorList>
    </citation>
    <scope>NUCLEOTIDE SEQUENCE [LARGE SCALE GENOMIC DNA]</scope>
    <source>
        <strain evidence="1 2">LSS31</strain>
    </source>
</reference>
<dbReference type="Proteomes" id="UP000072530">
    <property type="component" value="Unassembled WGS sequence"/>
</dbReference>
<dbReference type="EMBL" id="FIGG01000013">
    <property type="protein sequence ID" value="CYV07542.1"/>
    <property type="molecule type" value="Genomic_DNA"/>
</dbReference>